<reference evidence="1 2" key="1">
    <citation type="submission" date="2019-05" db="EMBL/GenBank/DDBJ databases">
        <title>Another draft genome of Portunus trituberculatus and its Hox gene families provides insights of decapod evolution.</title>
        <authorList>
            <person name="Jeong J.-H."/>
            <person name="Song I."/>
            <person name="Kim S."/>
            <person name="Choi T."/>
            <person name="Kim D."/>
            <person name="Ryu S."/>
            <person name="Kim W."/>
        </authorList>
    </citation>
    <scope>NUCLEOTIDE SEQUENCE [LARGE SCALE GENOMIC DNA]</scope>
    <source>
        <tissue evidence="1">Muscle</tissue>
    </source>
</reference>
<evidence type="ECO:0000313" key="2">
    <source>
        <dbReference type="Proteomes" id="UP000324222"/>
    </source>
</evidence>
<organism evidence="1 2">
    <name type="scientific">Portunus trituberculatus</name>
    <name type="common">Swimming crab</name>
    <name type="synonym">Neptunus trituberculatus</name>
    <dbReference type="NCBI Taxonomy" id="210409"/>
    <lineage>
        <taxon>Eukaryota</taxon>
        <taxon>Metazoa</taxon>
        <taxon>Ecdysozoa</taxon>
        <taxon>Arthropoda</taxon>
        <taxon>Crustacea</taxon>
        <taxon>Multicrustacea</taxon>
        <taxon>Malacostraca</taxon>
        <taxon>Eumalacostraca</taxon>
        <taxon>Eucarida</taxon>
        <taxon>Decapoda</taxon>
        <taxon>Pleocyemata</taxon>
        <taxon>Brachyura</taxon>
        <taxon>Eubrachyura</taxon>
        <taxon>Portunoidea</taxon>
        <taxon>Portunidae</taxon>
        <taxon>Portuninae</taxon>
        <taxon>Portunus</taxon>
    </lineage>
</organism>
<sequence length="226" mass="24690">MLHIPQPVLRAGTAFALPVIEEEEEEEAREELRDFLCELNDLEATQFFVTLSGVSENFSFRWWLIEVNQFVLCLFSILTSGRLCELSPVTPLLSVALNEALVTAFRKPLISLSEASRGLTLSAMSADISFGLLLEKVTSESSPYLSIFAAPRAGESLFPVLGDSMDLGVLAPTSHWSNMFLSLVLGVLGVALPRIPCKFWGVNCWGVWGQVCGLVELPGPSEGVKL</sequence>
<keyword evidence="2" id="KW-1185">Reference proteome</keyword>
<dbReference type="EMBL" id="VSRR010001802">
    <property type="protein sequence ID" value="MPC27779.1"/>
    <property type="molecule type" value="Genomic_DNA"/>
</dbReference>
<comment type="caution">
    <text evidence="1">The sequence shown here is derived from an EMBL/GenBank/DDBJ whole genome shotgun (WGS) entry which is preliminary data.</text>
</comment>
<protein>
    <submittedName>
        <fullName evidence="1">Uncharacterized protein</fullName>
    </submittedName>
</protein>
<name>A0A5B7E2Z6_PORTR</name>
<dbReference type="AlphaFoldDB" id="A0A5B7E2Z6"/>
<dbReference type="Proteomes" id="UP000324222">
    <property type="component" value="Unassembled WGS sequence"/>
</dbReference>
<proteinExistence type="predicted"/>
<gene>
    <name evidence="1" type="ORF">E2C01_020963</name>
</gene>
<evidence type="ECO:0000313" key="1">
    <source>
        <dbReference type="EMBL" id="MPC27779.1"/>
    </source>
</evidence>
<accession>A0A5B7E2Z6</accession>